<dbReference type="Proteomes" id="UP000605986">
    <property type="component" value="Unassembled WGS sequence"/>
</dbReference>
<accession>A0A8H4KUY8</accession>
<comment type="subunit">
    <text evidence="4">Homooligomer.</text>
</comment>
<comment type="subcellular location">
    <subcellularLocation>
        <location evidence="2">Endoplasmic reticulum membrane</location>
        <topology evidence="2">Multi-pass membrane protein</topology>
    </subcellularLocation>
</comment>
<dbReference type="InterPro" id="IPR050186">
    <property type="entry name" value="TPT_transporter"/>
</dbReference>
<dbReference type="PANTHER" id="PTHR11132">
    <property type="entry name" value="SOLUTE CARRIER FAMILY 35"/>
    <property type="match status" value="1"/>
</dbReference>
<feature type="transmembrane region" description="Helical" evidence="8">
    <location>
        <begin position="255"/>
        <end position="274"/>
    </location>
</feature>
<dbReference type="OrthoDB" id="6418713at2759"/>
<evidence type="ECO:0000256" key="8">
    <source>
        <dbReference type="SAM" id="Phobius"/>
    </source>
</evidence>
<evidence type="ECO:0000313" key="11">
    <source>
        <dbReference type="Proteomes" id="UP000605986"/>
    </source>
</evidence>
<dbReference type="InterPro" id="IPR004853">
    <property type="entry name" value="Sugar_P_trans_dom"/>
</dbReference>
<keyword evidence="7 8" id="KW-0472">Membrane</keyword>
<feature type="transmembrane region" description="Helical" evidence="8">
    <location>
        <begin position="100"/>
        <end position="126"/>
    </location>
</feature>
<feature type="transmembrane region" description="Helical" evidence="8">
    <location>
        <begin position="183"/>
        <end position="208"/>
    </location>
</feature>
<comment type="function">
    <text evidence="1">Involved in the import of GDP-mannose from the cytoplasm into the Golgi lumen.</text>
</comment>
<evidence type="ECO:0000256" key="3">
    <source>
        <dbReference type="ARBA" id="ARBA00010425"/>
    </source>
</evidence>
<evidence type="ECO:0000256" key="5">
    <source>
        <dbReference type="ARBA" id="ARBA00022692"/>
    </source>
</evidence>
<proteinExistence type="inferred from homology"/>
<comment type="caution">
    <text evidence="10">The sequence shown here is derived from an EMBL/GenBank/DDBJ whole genome shotgun (WGS) entry which is preliminary data.</text>
</comment>
<evidence type="ECO:0000256" key="1">
    <source>
        <dbReference type="ARBA" id="ARBA00003420"/>
    </source>
</evidence>
<organism evidence="10 11">
    <name type="scientific">Fusarium austroafricanum</name>
    <dbReference type="NCBI Taxonomy" id="2364996"/>
    <lineage>
        <taxon>Eukaryota</taxon>
        <taxon>Fungi</taxon>
        <taxon>Dikarya</taxon>
        <taxon>Ascomycota</taxon>
        <taxon>Pezizomycotina</taxon>
        <taxon>Sordariomycetes</taxon>
        <taxon>Hypocreomycetidae</taxon>
        <taxon>Hypocreales</taxon>
        <taxon>Nectriaceae</taxon>
        <taxon>Fusarium</taxon>
        <taxon>Fusarium concolor species complex</taxon>
    </lineage>
</organism>
<dbReference type="AlphaFoldDB" id="A0A8H4KUY8"/>
<feature type="transmembrane region" description="Helical" evidence="8">
    <location>
        <begin position="132"/>
        <end position="152"/>
    </location>
</feature>
<feature type="transmembrane region" description="Helical" evidence="8">
    <location>
        <begin position="62"/>
        <end position="88"/>
    </location>
</feature>
<feature type="transmembrane region" description="Helical" evidence="8">
    <location>
        <begin position="281"/>
        <end position="304"/>
    </location>
</feature>
<evidence type="ECO:0000256" key="7">
    <source>
        <dbReference type="ARBA" id="ARBA00023136"/>
    </source>
</evidence>
<gene>
    <name evidence="10" type="ORF">F53441_1299</name>
</gene>
<name>A0A8H4KUY8_9HYPO</name>
<feature type="transmembrane region" description="Helical" evidence="8">
    <location>
        <begin position="159"/>
        <end position="177"/>
    </location>
</feature>
<evidence type="ECO:0000256" key="2">
    <source>
        <dbReference type="ARBA" id="ARBA00004477"/>
    </source>
</evidence>
<evidence type="ECO:0000256" key="4">
    <source>
        <dbReference type="ARBA" id="ARBA00011182"/>
    </source>
</evidence>
<reference evidence="10" key="1">
    <citation type="submission" date="2020-01" db="EMBL/GenBank/DDBJ databases">
        <title>Identification and distribution of gene clusters putatively required for synthesis of sphingolipid metabolism inhibitors in phylogenetically diverse species of the filamentous fungus Fusarium.</title>
        <authorList>
            <person name="Kim H.-S."/>
            <person name="Busman M."/>
            <person name="Brown D.W."/>
            <person name="Divon H."/>
            <person name="Uhlig S."/>
            <person name="Proctor R.H."/>
        </authorList>
    </citation>
    <scope>NUCLEOTIDE SEQUENCE</scope>
    <source>
        <strain evidence="10">NRRL 53441</strain>
    </source>
</reference>
<feature type="transmembrane region" description="Helical" evidence="8">
    <location>
        <begin position="31"/>
        <end position="50"/>
    </location>
</feature>
<protein>
    <recommendedName>
        <fullName evidence="9">Sugar phosphate transporter domain-containing protein</fullName>
    </recommendedName>
</protein>
<evidence type="ECO:0000259" key="9">
    <source>
        <dbReference type="Pfam" id="PF03151"/>
    </source>
</evidence>
<dbReference type="Pfam" id="PF03151">
    <property type="entry name" value="TPT"/>
    <property type="match status" value="1"/>
</dbReference>
<comment type="similarity">
    <text evidence="3">Belongs to the TPT transporter family. SLC35D subfamily.</text>
</comment>
<feature type="domain" description="Sugar phosphate transporter" evidence="9">
    <location>
        <begin position="31"/>
        <end position="324"/>
    </location>
</feature>
<keyword evidence="5 8" id="KW-0812">Transmembrane</keyword>
<dbReference type="EMBL" id="JAADJG010000050">
    <property type="protein sequence ID" value="KAF4456641.1"/>
    <property type="molecule type" value="Genomic_DNA"/>
</dbReference>
<sequence>MGTYTQLPLTEAGGPAPPGLSRAQPAQTSSLKVGVLMVAWIASSNITILFNKWLIDTAGFKYPILLISWHLMFASIVTQILAHTTTYLDSRHQLPKTWEFYLTTVIPIGIVSSGTLVASNFVYLYLSVAVIQMLKAASPAMVLFISWLFGIVDPTITQILNIVVIIAGIAVAVASAGTIEFSWIGFIFQFFSLCFEAVRGVMVQIMLNGEGLKMEAMVGLYYYAPVVAVLNFLVACIIEIPYFDIADFYRVGPGLLFLNAAVAFTLNFTSMLLLSSSSAVVMSLLGIIKNILLVVCSVLIWHTAITPVQLLGYSVTLCALLNYSLGWEKLTGGSFISST</sequence>
<keyword evidence="6 8" id="KW-1133">Transmembrane helix</keyword>
<feature type="transmembrane region" description="Helical" evidence="8">
    <location>
        <begin position="310"/>
        <end position="327"/>
    </location>
</feature>
<evidence type="ECO:0000313" key="10">
    <source>
        <dbReference type="EMBL" id="KAF4456641.1"/>
    </source>
</evidence>
<evidence type="ECO:0000256" key="6">
    <source>
        <dbReference type="ARBA" id="ARBA00022989"/>
    </source>
</evidence>
<feature type="transmembrane region" description="Helical" evidence="8">
    <location>
        <begin position="220"/>
        <end position="243"/>
    </location>
</feature>
<dbReference type="GO" id="GO:0005789">
    <property type="term" value="C:endoplasmic reticulum membrane"/>
    <property type="evidence" value="ECO:0007669"/>
    <property type="project" value="UniProtKB-SubCell"/>
</dbReference>
<keyword evidence="11" id="KW-1185">Reference proteome</keyword>